<dbReference type="Proteomes" id="UP000000483">
    <property type="component" value="Chromosome"/>
</dbReference>
<dbReference type="HOGENOM" id="CLU_2259187_0_0_7"/>
<organism evidence="3 4">
    <name type="scientific">Desulfobacca acetoxidans (strain ATCC 700848 / DSM 11109 / ASRB2)</name>
    <dbReference type="NCBI Taxonomy" id="880072"/>
    <lineage>
        <taxon>Bacteria</taxon>
        <taxon>Pseudomonadati</taxon>
        <taxon>Thermodesulfobacteriota</taxon>
        <taxon>Desulfobaccia</taxon>
        <taxon>Desulfobaccales</taxon>
        <taxon>Desulfobaccaceae</taxon>
        <taxon>Desulfobacca</taxon>
    </lineage>
</organism>
<dbReference type="EMBL" id="CP002629">
    <property type="protein sequence ID" value="AEB09733.1"/>
    <property type="molecule type" value="Genomic_DNA"/>
</dbReference>
<dbReference type="KEGG" id="dao:Desac_1895"/>
<dbReference type="eggNOG" id="COG1918">
    <property type="taxonomic scope" value="Bacteria"/>
</dbReference>
<dbReference type="RefSeq" id="WP_013706842.1">
    <property type="nucleotide sequence ID" value="NC_015388.1"/>
</dbReference>
<dbReference type="GO" id="GO:0046914">
    <property type="term" value="F:transition metal ion binding"/>
    <property type="evidence" value="ECO:0007669"/>
    <property type="project" value="InterPro"/>
</dbReference>
<proteinExistence type="predicted"/>
<name>F2NJS8_DESAR</name>
<accession>F2NJS8</accession>
<evidence type="ECO:0000313" key="3">
    <source>
        <dbReference type="EMBL" id="AEB09733.1"/>
    </source>
</evidence>
<keyword evidence="4" id="KW-1185">Reference proteome</keyword>
<dbReference type="Gene3D" id="2.30.30.90">
    <property type="match status" value="1"/>
</dbReference>
<sequence>MPDTPTPQVVQPLTLFSAGQAAMITGFTGGRRMQERVVALGLYPGQRITICQNNGNSLVIGLNGCRLILGGCVSQKILALPAGDGRCNKKICPCWEKAIKDAG</sequence>
<evidence type="ECO:0000259" key="2">
    <source>
        <dbReference type="SMART" id="SM00899"/>
    </source>
</evidence>
<dbReference type="OrthoDB" id="7690445at2"/>
<dbReference type="SUPFAM" id="SSF50037">
    <property type="entry name" value="C-terminal domain of transcriptional repressors"/>
    <property type="match status" value="1"/>
</dbReference>
<evidence type="ECO:0000313" key="4">
    <source>
        <dbReference type="Proteomes" id="UP000000483"/>
    </source>
</evidence>
<dbReference type="SMART" id="SM00899">
    <property type="entry name" value="FeoA"/>
    <property type="match status" value="1"/>
</dbReference>
<reference evidence="4" key="2">
    <citation type="submission" date="2011-03" db="EMBL/GenBank/DDBJ databases">
        <title>The complete genome of Desulfobacca acetoxidans DSM 11109.</title>
        <authorList>
            <consortium name="US DOE Joint Genome Institute (JGI-PGF)"/>
            <person name="Lucas S."/>
            <person name="Copeland A."/>
            <person name="Lapidus A."/>
            <person name="Bruce D."/>
            <person name="Goodwin L."/>
            <person name="Pitluck S."/>
            <person name="Peters L."/>
            <person name="Kyrpides N."/>
            <person name="Mavromatis K."/>
            <person name="Ivanova N."/>
            <person name="Ovchinnikova G."/>
            <person name="Teshima H."/>
            <person name="Detter J.C."/>
            <person name="Han C."/>
            <person name="Land M."/>
            <person name="Hauser L."/>
            <person name="Markowitz V."/>
            <person name="Cheng J.-F."/>
            <person name="Hugenholtz P."/>
            <person name="Woyke T."/>
            <person name="Wu D."/>
            <person name="Spring S."/>
            <person name="Schueler E."/>
            <person name="Brambilla E."/>
            <person name="Klenk H.-P."/>
            <person name="Eisen J.A."/>
        </authorList>
    </citation>
    <scope>NUCLEOTIDE SEQUENCE [LARGE SCALE GENOMIC DNA]</scope>
    <source>
        <strain evidence="4">ATCC 700848 / DSM 11109 / ASRB2</strain>
    </source>
</reference>
<protein>
    <submittedName>
        <fullName evidence="3">FeoA family protein</fullName>
    </submittedName>
</protein>
<dbReference type="InterPro" id="IPR007167">
    <property type="entry name" value="Fe-transptr_FeoA-like"/>
</dbReference>
<dbReference type="Pfam" id="PF04023">
    <property type="entry name" value="FeoA"/>
    <property type="match status" value="1"/>
</dbReference>
<reference evidence="3 4" key="1">
    <citation type="journal article" date="2011" name="Stand. Genomic Sci.">
        <title>Complete genome sequence of the acetate-degrading sulfate reducer Desulfobacca acetoxidans type strain (ASRB2).</title>
        <authorList>
            <person name="Goker M."/>
            <person name="Teshima H."/>
            <person name="Lapidus A."/>
            <person name="Nolan M."/>
            <person name="Lucas S."/>
            <person name="Hammon N."/>
            <person name="Deshpande S."/>
            <person name="Cheng J.F."/>
            <person name="Tapia R."/>
            <person name="Han C."/>
            <person name="Goodwin L."/>
            <person name="Pitluck S."/>
            <person name="Huntemann M."/>
            <person name="Liolios K."/>
            <person name="Ivanova N."/>
            <person name="Pagani I."/>
            <person name="Mavromatis K."/>
            <person name="Ovchinikova G."/>
            <person name="Pati A."/>
            <person name="Chen A."/>
            <person name="Palaniappan K."/>
            <person name="Land M."/>
            <person name="Hauser L."/>
            <person name="Brambilla E.M."/>
            <person name="Rohde M."/>
            <person name="Spring S."/>
            <person name="Detter J.C."/>
            <person name="Woyke T."/>
            <person name="Bristow J."/>
            <person name="Eisen J.A."/>
            <person name="Markowitz V."/>
            <person name="Hugenholtz P."/>
            <person name="Kyrpides N.C."/>
            <person name="Klenk H.P."/>
        </authorList>
    </citation>
    <scope>NUCLEOTIDE SEQUENCE [LARGE SCALE GENOMIC DNA]</scope>
    <source>
        <strain evidence="4">ATCC 700848 / DSM 11109 / ASRB2</strain>
    </source>
</reference>
<dbReference type="STRING" id="880072.Desac_1895"/>
<keyword evidence="1" id="KW-0408">Iron</keyword>
<evidence type="ECO:0000256" key="1">
    <source>
        <dbReference type="ARBA" id="ARBA00023004"/>
    </source>
</evidence>
<feature type="domain" description="Ferrous iron transporter FeoA-like" evidence="2">
    <location>
        <begin position="11"/>
        <end position="81"/>
    </location>
</feature>
<gene>
    <name evidence="3" type="ordered locus">Desac_1895</name>
</gene>
<dbReference type="InterPro" id="IPR038157">
    <property type="entry name" value="FeoA_core_dom"/>
</dbReference>
<dbReference type="InterPro" id="IPR008988">
    <property type="entry name" value="Transcriptional_repressor_C"/>
</dbReference>
<dbReference type="AlphaFoldDB" id="F2NJS8"/>